<accession>A0ABY4E0A7</accession>
<feature type="transmembrane region" description="Helical" evidence="1">
    <location>
        <begin position="6"/>
        <end position="25"/>
    </location>
</feature>
<reference evidence="2 3" key="1">
    <citation type="journal article" date="2022" name="Res Sq">
        <title>Evolution of multicellular longitudinally dividing oral cavity symbionts (Neisseriaceae).</title>
        <authorList>
            <person name="Nyongesa S."/>
            <person name="Weber P."/>
            <person name="Bernet E."/>
            <person name="Pullido F."/>
            <person name="Nieckarz M."/>
            <person name="Delaby M."/>
            <person name="Nieves C."/>
            <person name="Viehboeck T."/>
            <person name="Krause N."/>
            <person name="Rivera-Millot A."/>
            <person name="Nakamura A."/>
            <person name="Vischer N."/>
            <person name="VanNieuwenhze M."/>
            <person name="Brun Y."/>
            <person name="Cava F."/>
            <person name="Bulgheresi S."/>
            <person name="Veyrier F."/>
        </authorList>
    </citation>
    <scope>NUCLEOTIDE SEQUENCE [LARGE SCALE GENOMIC DNA]</scope>
    <source>
        <strain evidence="2 3">SN4</strain>
    </source>
</reference>
<keyword evidence="3" id="KW-1185">Reference proteome</keyword>
<evidence type="ECO:0000256" key="1">
    <source>
        <dbReference type="SAM" id="Phobius"/>
    </source>
</evidence>
<name>A0ABY4E0A7_9NEIS</name>
<keyword evidence="1" id="KW-0472">Membrane</keyword>
<feature type="transmembrane region" description="Helical" evidence="1">
    <location>
        <begin position="184"/>
        <end position="208"/>
    </location>
</feature>
<protein>
    <submittedName>
        <fullName evidence="2">Uncharacterized protein</fullName>
    </submittedName>
</protein>
<dbReference type="EMBL" id="CP091511">
    <property type="protein sequence ID" value="UOO88699.1"/>
    <property type="molecule type" value="Genomic_DNA"/>
</dbReference>
<organism evidence="2 3">
    <name type="scientific">Vitreoscilla massiliensis</name>
    <dbReference type="NCBI Taxonomy" id="1689272"/>
    <lineage>
        <taxon>Bacteria</taxon>
        <taxon>Pseudomonadati</taxon>
        <taxon>Pseudomonadota</taxon>
        <taxon>Betaproteobacteria</taxon>
        <taxon>Neisseriales</taxon>
        <taxon>Neisseriaceae</taxon>
        <taxon>Vitreoscilla</taxon>
    </lineage>
</organism>
<gene>
    <name evidence="2" type="ORF">LVJ82_14705</name>
</gene>
<keyword evidence="1" id="KW-1133">Transmembrane helix</keyword>
<evidence type="ECO:0000313" key="2">
    <source>
        <dbReference type="EMBL" id="UOO88699.1"/>
    </source>
</evidence>
<dbReference type="Proteomes" id="UP000832011">
    <property type="component" value="Chromosome"/>
</dbReference>
<sequence length="214" mass="25748">MDTLLDFVLSRWLGVPLLFAIGFWLRREGLYRIGYERLHDERPHYIKDRDIWLLWRRLGRFNHNIGWWYSRVLGPYFMLMALVAFVLLWILRWELTSWFDEQRQQLFPIALLVVLAWVLCHCATPIQEPFSGQRIPAMGLDIEHYKDTVYTLYQRIEVQHDYWQLGDKANDQFHLDWLRFAPRLMVVGAIIWYSIMVSWAAMALLLTLQTNLFG</sequence>
<keyword evidence="1" id="KW-0812">Transmembrane</keyword>
<dbReference type="RefSeq" id="WP_058357610.1">
    <property type="nucleotide sequence ID" value="NZ_CABKVG010000010.1"/>
</dbReference>
<proteinExistence type="predicted"/>
<evidence type="ECO:0000313" key="3">
    <source>
        <dbReference type="Proteomes" id="UP000832011"/>
    </source>
</evidence>
<feature type="transmembrane region" description="Helical" evidence="1">
    <location>
        <begin position="106"/>
        <end position="126"/>
    </location>
</feature>
<feature type="transmembrane region" description="Helical" evidence="1">
    <location>
        <begin position="66"/>
        <end position="91"/>
    </location>
</feature>